<evidence type="ECO:0000259" key="8">
    <source>
        <dbReference type="PROSITE" id="PS51916"/>
    </source>
</evidence>
<keyword evidence="7" id="KW-0732">Signal</keyword>
<sequence>MLDASCCILLILVFKAGRCERRGQTNIVDPLPAKGLLYVEQNNDDGDLHHLCYKDLESGAVIDDFILFAGDASFKKVLVPNSATARVYVLCFSSSNQKVLYWMQDLDPASDIVNVARLNQLINDDDQMPVEWSNNDNQPVQGTSTQPDSFEPTAAQRNALQSIIDRLGQQNSKRSSPDFTLSDILTVESLDTLLEGPDRVDVIQSLGSHLPPGMEANPEILRRIVRSPDFRAALSSLDDALLNSAGFEDEGMRMFFQHGLQLSEGWDSIEGYVEAVLRQSESDQKK</sequence>
<dbReference type="Gene3D" id="2.30.29.70">
    <property type="entry name" value="Proteasomal ubiquitin receptor Rpn13/ADRM1"/>
    <property type="match status" value="1"/>
</dbReference>
<reference evidence="10" key="1">
    <citation type="submission" date="2022-06" db="EMBL/GenBank/DDBJ databases">
        <authorList>
            <consortium name="SYNGENTA / RWTH Aachen University"/>
        </authorList>
    </citation>
    <scope>NUCLEOTIDE SEQUENCE</scope>
</reference>
<evidence type="ECO:0000256" key="1">
    <source>
        <dbReference type="ARBA" id="ARBA00004123"/>
    </source>
</evidence>
<comment type="subcellular location">
    <subcellularLocation>
        <location evidence="2">Cytoplasm</location>
    </subcellularLocation>
    <subcellularLocation>
        <location evidence="1">Nucleus</location>
    </subcellularLocation>
</comment>
<feature type="domain" description="Pru" evidence="9">
    <location>
        <begin position="6"/>
        <end position="125"/>
    </location>
</feature>
<feature type="domain" description="DEUBAD" evidence="8">
    <location>
        <begin position="172"/>
        <end position="286"/>
    </location>
</feature>
<evidence type="ECO:0000256" key="5">
    <source>
        <dbReference type="ARBA" id="ARBA00023242"/>
    </source>
</evidence>
<feature type="chain" id="PRO_5043930987" evidence="7">
    <location>
        <begin position="20"/>
        <end position="286"/>
    </location>
</feature>
<dbReference type="InterPro" id="IPR038633">
    <property type="entry name" value="Rpn13/ADRM1_Pru_sf"/>
</dbReference>
<keyword evidence="5" id="KW-0539">Nucleus</keyword>
<dbReference type="FunFam" id="2.30.29.70:FF:000001">
    <property type="entry name" value="Proteasomal ubiquitin receptor ADRM1"/>
    <property type="match status" value="1"/>
</dbReference>
<evidence type="ECO:0000256" key="6">
    <source>
        <dbReference type="SAM" id="MobiDB-lite"/>
    </source>
</evidence>
<accession>A0AAV0AVW9</accession>
<keyword evidence="10" id="KW-0675">Receptor</keyword>
<dbReference type="Pfam" id="PF04683">
    <property type="entry name" value="Rpn13_ADRM1_Pru"/>
    <property type="match status" value="1"/>
</dbReference>
<dbReference type="Pfam" id="PF16550">
    <property type="entry name" value="RPN13_C"/>
    <property type="match status" value="1"/>
</dbReference>
<evidence type="ECO:0000256" key="4">
    <source>
        <dbReference type="ARBA" id="ARBA00022942"/>
    </source>
</evidence>
<name>A0AAV0AVW9_PHAPC</name>
<organism evidence="10 11">
    <name type="scientific">Phakopsora pachyrhizi</name>
    <name type="common">Asian soybean rust disease fungus</name>
    <dbReference type="NCBI Taxonomy" id="170000"/>
    <lineage>
        <taxon>Eukaryota</taxon>
        <taxon>Fungi</taxon>
        <taxon>Dikarya</taxon>
        <taxon>Basidiomycota</taxon>
        <taxon>Pucciniomycotina</taxon>
        <taxon>Pucciniomycetes</taxon>
        <taxon>Pucciniales</taxon>
        <taxon>Phakopsoraceae</taxon>
        <taxon>Phakopsora</taxon>
    </lineage>
</organism>
<feature type="region of interest" description="Disordered" evidence="6">
    <location>
        <begin position="127"/>
        <end position="151"/>
    </location>
</feature>
<evidence type="ECO:0000259" key="9">
    <source>
        <dbReference type="PROSITE" id="PS51917"/>
    </source>
</evidence>
<dbReference type="GO" id="GO:0070628">
    <property type="term" value="F:proteasome binding"/>
    <property type="evidence" value="ECO:0007669"/>
    <property type="project" value="TreeGrafter"/>
</dbReference>
<dbReference type="InterPro" id="IPR044867">
    <property type="entry name" value="DEUBAD_dom"/>
</dbReference>
<feature type="compositionally biased region" description="Polar residues" evidence="6">
    <location>
        <begin position="132"/>
        <end position="148"/>
    </location>
</feature>
<dbReference type="PROSITE" id="PS51916">
    <property type="entry name" value="DEUBAD"/>
    <property type="match status" value="1"/>
</dbReference>
<evidence type="ECO:0000256" key="2">
    <source>
        <dbReference type="ARBA" id="ARBA00004496"/>
    </source>
</evidence>
<dbReference type="EMBL" id="CALTRL010001481">
    <property type="protein sequence ID" value="CAH7672702.1"/>
    <property type="molecule type" value="Genomic_DNA"/>
</dbReference>
<dbReference type="GO" id="GO:0008541">
    <property type="term" value="C:proteasome regulatory particle, lid subcomplex"/>
    <property type="evidence" value="ECO:0007669"/>
    <property type="project" value="TreeGrafter"/>
</dbReference>
<dbReference type="AlphaFoldDB" id="A0AAV0AVW9"/>
<evidence type="ECO:0000256" key="3">
    <source>
        <dbReference type="ARBA" id="ARBA00022490"/>
    </source>
</evidence>
<keyword evidence="4 10" id="KW-0647">Proteasome</keyword>
<dbReference type="GO" id="GO:0061133">
    <property type="term" value="F:endopeptidase activator activity"/>
    <property type="evidence" value="ECO:0007669"/>
    <property type="project" value="TreeGrafter"/>
</dbReference>
<dbReference type="InterPro" id="IPR032368">
    <property type="entry name" value="RPN13_DEUBAD"/>
</dbReference>
<dbReference type="PANTHER" id="PTHR12225:SF0">
    <property type="entry name" value="PROTEASOMAL UBIQUITIN RECEPTOR ADRM1"/>
    <property type="match status" value="1"/>
</dbReference>
<keyword evidence="3" id="KW-0963">Cytoplasm</keyword>
<gene>
    <name evidence="10" type="ORF">PPACK8108_LOCUS7525</name>
</gene>
<dbReference type="PROSITE" id="PS51917">
    <property type="entry name" value="PRU"/>
    <property type="match status" value="1"/>
</dbReference>
<evidence type="ECO:0000313" key="11">
    <source>
        <dbReference type="Proteomes" id="UP001153365"/>
    </source>
</evidence>
<dbReference type="Gene3D" id="1.10.2020.20">
    <property type="match status" value="1"/>
</dbReference>
<evidence type="ECO:0000256" key="7">
    <source>
        <dbReference type="SAM" id="SignalP"/>
    </source>
</evidence>
<feature type="signal peptide" evidence="7">
    <location>
        <begin position="1"/>
        <end position="19"/>
    </location>
</feature>
<dbReference type="GO" id="GO:0005634">
    <property type="term" value="C:nucleus"/>
    <property type="evidence" value="ECO:0007669"/>
    <property type="project" value="UniProtKB-SubCell"/>
</dbReference>
<proteinExistence type="predicted"/>
<dbReference type="Proteomes" id="UP001153365">
    <property type="component" value="Unassembled WGS sequence"/>
</dbReference>
<dbReference type="InterPro" id="IPR038108">
    <property type="entry name" value="RPN13_DEUBAD_sf"/>
</dbReference>
<keyword evidence="11" id="KW-1185">Reference proteome</keyword>
<dbReference type="InterPro" id="IPR044868">
    <property type="entry name" value="Rpn13/ADRM1_Pru"/>
</dbReference>
<protein>
    <submittedName>
        <fullName evidence="10">Proteasome complex subunit Rpn13 ubiquitin receptor-domain-containing protein</fullName>
    </submittedName>
</protein>
<comment type="caution">
    <text evidence="10">The sequence shown here is derived from an EMBL/GenBank/DDBJ whole genome shotgun (WGS) entry which is preliminary data.</text>
</comment>
<dbReference type="PANTHER" id="PTHR12225">
    <property type="entry name" value="ADHESION REGULATING MOLECULE 1 110 KDA CELL MEMBRANE GLYCOPROTEIN"/>
    <property type="match status" value="1"/>
</dbReference>
<dbReference type="GO" id="GO:0005737">
    <property type="term" value="C:cytoplasm"/>
    <property type="evidence" value="ECO:0007669"/>
    <property type="project" value="UniProtKB-SubCell"/>
</dbReference>
<dbReference type="InterPro" id="IPR006773">
    <property type="entry name" value="Rpn13/ADRM1"/>
</dbReference>
<evidence type="ECO:0000313" key="10">
    <source>
        <dbReference type="EMBL" id="CAH7672702.1"/>
    </source>
</evidence>